<protein>
    <submittedName>
        <fullName evidence="3">Uncharacterized protein</fullName>
    </submittedName>
</protein>
<dbReference type="VEuPathDB" id="FungiDB:BD410DRAFT_788805"/>
<evidence type="ECO:0000313" key="3">
    <source>
        <dbReference type="EMBL" id="TDL22118.1"/>
    </source>
</evidence>
<gene>
    <name evidence="3" type="ORF">BD410DRAFT_788805</name>
</gene>
<keyword evidence="4" id="KW-1185">Reference proteome</keyword>
<evidence type="ECO:0000256" key="2">
    <source>
        <dbReference type="SAM" id="Phobius"/>
    </source>
</evidence>
<keyword evidence="2" id="KW-0812">Transmembrane</keyword>
<sequence length="266" mass="28988">MSSSSTTPIPSIPSTFSPYFPSPTVSQNNPGIPTGSSTLYLFTFLATLLLLLAVSTAIVVRSFIIRRRFRRRVEEALAQGIYLPNAHGRRRDFGEKPILWDAHLSGGRESWGNMKPVSAKIISEKHTGSGRPLFDELGQYTGDSNSDAPESSRRGIARVLRNPFSRSRPSSSPSTPPIAETTLFPSTHPEEQTELAKLQVSVLIAMPSPSHPFHASSASSAMSLKGKERSMSCDEDEEVPDVVFGVAHVPWRIRSIQTGEATPSIS</sequence>
<organism evidence="3 4">
    <name type="scientific">Rickenella mellea</name>
    <dbReference type="NCBI Taxonomy" id="50990"/>
    <lineage>
        <taxon>Eukaryota</taxon>
        <taxon>Fungi</taxon>
        <taxon>Dikarya</taxon>
        <taxon>Basidiomycota</taxon>
        <taxon>Agaricomycotina</taxon>
        <taxon>Agaricomycetes</taxon>
        <taxon>Hymenochaetales</taxon>
        <taxon>Rickenellaceae</taxon>
        <taxon>Rickenella</taxon>
    </lineage>
</organism>
<name>A0A4Y7Q4I2_9AGAM</name>
<dbReference type="OrthoDB" id="3256943at2759"/>
<feature type="transmembrane region" description="Helical" evidence="2">
    <location>
        <begin position="39"/>
        <end position="64"/>
    </location>
</feature>
<dbReference type="EMBL" id="ML170176">
    <property type="protein sequence ID" value="TDL22118.1"/>
    <property type="molecule type" value="Genomic_DNA"/>
</dbReference>
<dbReference type="AlphaFoldDB" id="A0A4Y7Q4I2"/>
<feature type="region of interest" description="Disordered" evidence="1">
    <location>
        <begin position="130"/>
        <end position="186"/>
    </location>
</feature>
<keyword evidence="2" id="KW-1133">Transmembrane helix</keyword>
<dbReference type="Proteomes" id="UP000294933">
    <property type="component" value="Unassembled WGS sequence"/>
</dbReference>
<proteinExistence type="predicted"/>
<accession>A0A4Y7Q4I2</accession>
<reference evidence="3 4" key="1">
    <citation type="submission" date="2018-06" db="EMBL/GenBank/DDBJ databases">
        <title>A transcriptomic atlas of mushroom development highlights an independent origin of complex multicellularity.</title>
        <authorList>
            <consortium name="DOE Joint Genome Institute"/>
            <person name="Krizsan K."/>
            <person name="Almasi E."/>
            <person name="Merenyi Z."/>
            <person name="Sahu N."/>
            <person name="Viragh M."/>
            <person name="Koszo T."/>
            <person name="Mondo S."/>
            <person name="Kiss B."/>
            <person name="Balint B."/>
            <person name="Kues U."/>
            <person name="Barry K."/>
            <person name="Hegedus J.C."/>
            <person name="Henrissat B."/>
            <person name="Johnson J."/>
            <person name="Lipzen A."/>
            <person name="Ohm R."/>
            <person name="Nagy I."/>
            <person name="Pangilinan J."/>
            <person name="Yan J."/>
            <person name="Xiong Y."/>
            <person name="Grigoriev I.V."/>
            <person name="Hibbett D.S."/>
            <person name="Nagy L.G."/>
        </authorList>
    </citation>
    <scope>NUCLEOTIDE SEQUENCE [LARGE SCALE GENOMIC DNA]</scope>
    <source>
        <strain evidence="3 4">SZMC22713</strain>
    </source>
</reference>
<feature type="compositionally biased region" description="Low complexity" evidence="1">
    <location>
        <begin position="163"/>
        <end position="173"/>
    </location>
</feature>
<keyword evidence="2" id="KW-0472">Membrane</keyword>
<evidence type="ECO:0000313" key="4">
    <source>
        <dbReference type="Proteomes" id="UP000294933"/>
    </source>
</evidence>
<evidence type="ECO:0000256" key="1">
    <source>
        <dbReference type="SAM" id="MobiDB-lite"/>
    </source>
</evidence>